<evidence type="ECO:0000259" key="6">
    <source>
        <dbReference type="SMART" id="SM01144"/>
    </source>
</evidence>
<keyword evidence="2" id="KW-0808">Transferase</keyword>
<name>A0ABQ1IPQ5_9GAMM</name>
<dbReference type="Pfam" id="PF03942">
    <property type="entry name" value="DTW"/>
    <property type="match status" value="1"/>
</dbReference>
<dbReference type="EMBL" id="BMKE01000020">
    <property type="protein sequence ID" value="GGB49440.1"/>
    <property type="molecule type" value="Genomic_DNA"/>
</dbReference>
<evidence type="ECO:0000256" key="3">
    <source>
        <dbReference type="ARBA" id="ARBA00022691"/>
    </source>
</evidence>
<dbReference type="InterPro" id="IPR039262">
    <property type="entry name" value="DTWD2/TAPT"/>
</dbReference>
<dbReference type="PANTHER" id="PTHR21392:SF0">
    <property type="entry name" value="TRNA-URIDINE AMINOCARBOXYPROPYLTRANSFERASE 2"/>
    <property type="match status" value="1"/>
</dbReference>
<evidence type="ECO:0000256" key="2">
    <source>
        <dbReference type="ARBA" id="ARBA00022679"/>
    </source>
</evidence>
<dbReference type="EC" id="2.5.1.25" evidence="1"/>
<evidence type="ECO:0000313" key="7">
    <source>
        <dbReference type="EMBL" id="GGB49440.1"/>
    </source>
</evidence>
<evidence type="ECO:0000313" key="8">
    <source>
        <dbReference type="Proteomes" id="UP000646152"/>
    </source>
</evidence>
<proteinExistence type="inferred from homology"/>
<accession>A0ABQ1IPQ5</accession>
<keyword evidence="3" id="KW-0949">S-adenosyl-L-methionine</keyword>
<evidence type="ECO:0000256" key="1">
    <source>
        <dbReference type="ARBA" id="ARBA00012386"/>
    </source>
</evidence>
<evidence type="ECO:0000256" key="4">
    <source>
        <dbReference type="ARBA" id="ARBA00022694"/>
    </source>
</evidence>
<evidence type="ECO:0000256" key="5">
    <source>
        <dbReference type="ARBA" id="ARBA00034489"/>
    </source>
</evidence>
<dbReference type="SMART" id="SM01144">
    <property type="entry name" value="DTW"/>
    <property type="match status" value="1"/>
</dbReference>
<keyword evidence="8" id="KW-1185">Reference proteome</keyword>
<feature type="domain" description="DTW" evidence="6">
    <location>
        <begin position="2"/>
        <end position="187"/>
    </location>
</feature>
<dbReference type="PANTHER" id="PTHR21392">
    <property type="entry name" value="TRNA-URIDINE AMINOCARBOXYPROPYLTRANSFERASE 2"/>
    <property type="match status" value="1"/>
</dbReference>
<sequence length="191" mass="21026">MSRAYCSHCHLPQSACLCAHVVTQPCPLPLVILQHPLEARHAKSTVPLLRLALPDIRVEITEQLAPLPPLSRGDWWLLYPGPQALDLDSEEGGQASSGIGGLVVLDGTWRKTRRLLHMNPWLRQLPCLSFSQAPEGAYHIRKGPGGQALSTLESVSHVLHRLQPDFVTAHLHTLLAARVRQFEARTTAGDT</sequence>
<protein>
    <recommendedName>
        <fullName evidence="1">tRNA-uridine aminocarboxypropyltransferase</fullName>
        <ecNumber evidence="1">2.5.1.25</ecNumber>
    </recommendedName>
</protein>
<comment type="similarity">
    <text evidence="5">Belongs to the TDD superfamily. DTWD2 family.</text>
</comment>
<gene>
    <name evidence="7" type="ORF">GCM10011502_23380</name>
</gene>
<comment type="caution">
    <text evidence="7">The sequence shown here is derived from an EMBL/GenBank/DDBJ whole genome shotgun (WGS) entry which is preliminary data.</text>
</comment>
<dbReference type="InterPro" id="IPR005636">
    <property type="entry name" value="DTW"/>
</dbReference>
<organism evidence="7 8">
    <name type="scientific">Oceanisphaera marina</name>
    <dbReference type="NCBI Taxonomy" id="2017550"/>
    <lineage>
        <taxon>Bacteria</taxon>
        <taxon>Pseudomonadati</taxon>
        <taxon>Pseudomonadota</taxon>
        <taxon>Gammaproteobacteria</taxon>
        <taxon>Aeromonadales</taxon>
        <taxon>Aeromonadaceae</taxon>
        <taxon>Oceanisphaera</taxon>
    </lineage>
</organism>
<keyword evidence="4" id="KW-0819">tRNA processing</keyword>
<dbReference type="RefSeq" id="WP_188630308.1">
    <property type="nucleotide sequence ID" value="NZ_BMKE01000020.1"/>
</dbReference>
<dbReference type="Proteomes" id="UP000646152">
    <property type="component" value="Unassembled WGS sequence"/>
</dbReference>
<reference evidence="8" key="1">
    <citation type="journal article" date="2019" name="Int. J. Syst. Evol. Microbiol.">
        <title>The Global Catalogue of Microorganisms (GCM) 10K type strain sequencing project: providing services to taxonomists for standard genome sequencing and annotation.</title>
        <authorList>
            <consortium name="The Broad Institute Genomics Platform"/>
            <consortium name="The Broad Institute Genome Sequencing Center for Infectious Disease"/>
            <person name="Wu L."/>
            <person name="Ma J."/>
        </authorList>
    </citation>
    <scope>NUCLEOTIDE SEQUENCE [LARGE SCALE GENOMIC DNA]</scope>
    <source>
        <strain evidence="8">CGMCC 1.15923</strain>
    </source>
</reference>